<dbReference type="PANTHER" id="PTHR43876">
    <property type="entry name" value="UBIQUINONE BIOSYNTHESIS MONOOXYGENASE COQ6, MITOCHONDRIAL"/>
    <property type="match status" value="1"/>
</dbReference>
<dbReference type="InterPro" id="IPR051205">
    <property type="entry name" value="UbiH/COQ6_monooxygenase"/>
</dbReference>
<accession>A0A0W1A5J2</accession>
<dbReference type="PANTHER" id="PTHR43876:SF7">
    <property type="entry name" value="UBIQUINONE BIOSYNTHESIS MONOOXYGENASE COQ6, MITOCHONDRIAL"/>
    <property type="match status" value="1"/>
</dbReference>
<evidence type="ECO:0000313" key="10">
    <source>
        <dbReference type="Proteomes" id="UP000054729"/>
    </source>
</evidence>
<dbReference type="Gene3D" id="3.50.50.60">
    <property type="entry name" value="FAD/NAD(P)-binding domain"/>
    <property type="match status" value="2"/>
</dbReference>
<organism evidence="9 10">
    <name type="scientific">Legionella waltersii</name>
    <dbReference type="NCBI Taxonomy" id="66969"/>
    <lineage>
        <taxon>Bacteria</taxon>
        <taxon>Pseudomonadati</taxon>
        <taxon>Pseudomonadota</taxon>
        <taxon>Gammaproteobacteria</taxon>
        <taxon>Legionellales</taxon>
        <taxon>Legionellaceae</taxon>
        <taxon>Legionella</taxon>
    </lineage>
</organism>
<dbReference type="InterPro" id="IPR002938">
    <property type="entry name" value="FAD-bd"/>
</dbReference>
<gene>
    <name evidence="9" type="primary">ubiH_1</name>
    <name evidence="9" type="ORF">Lwal_2259</name>
</gene>
<dbReference type="GO" id="GO:0016705">
    <property type="term" value="F:oxidoreductase activity, acting on paired donors, with incorporation or reduction of molecular oxygen"/>
    <property type="evidence" value="ECO:0007669"/>
    <property type="project" value="InterPro"/>
</dbReference>
<dbReference type="GO" id="GO:0006744">
    <property type="term" value="P:ubiquinone biosynthetic process"/>
    <property type="evidence" value="ECO:0007669"/>
    <property type="project" value="UniProtKB-UniPathway"/>
</dbReference>
<comment type="pathway">
    <text evidence="2">Cofactor biosynthesis; ubiquinone biosynthesis.</text>
</comment>
<protein>
    <submittedName>
        <fullName evidence="9">2-polyprenyl-6-methoxyphenol hydroxylase</fullName>
    </submittedName>
</protein>
<dbReference type="InterPro" id="IPR010971">
    <property type="entry name" value="UbiH/COQ6"/>
</dbReference>
<evidence type="ECO:0000313" key="9">
    <source>
        <dbReference type="EMBL" id="KTD76537.1"/>
    </source>
</evidence>
<evidence type="ECO:0000259" key="8">
    <source>
        <dbReference type="Pfam" id="PF01494"/>
    </source>
</evidence>
<dbReference type="STRING" id="66969.Lwal_2259"/>
<name>A0A0W1A5J2_9GAMM</name>
<comment type="similarity">
    <text evidence="3">Belongs to the UbiH/COQ6 family.</text>
</comment>
<comment type="caution">
    <text evidence="9">The sequence shown here is derived from an EMBL/GenBank/DDBJ whole genome shotgun (WGS) entry which is preliminary data.</text>
</comment>
<evidence type="ECO:0000256" key="2">
    <source>
        <dbReference type="ARBA" id="ARBA00004749"/>
    </source>
</evidence>
<dbReference type="PRINTS" id="PR00420">
    <property type="entry name" value="RNGMNOXGNASE"/>
</dbReference>
<feature type="domain" description="FAD-binding" evidence="8">
    <location>
        <begin position="5"/>
        <end position="340"/>
    </location>
</feature>
<keyword evidence="6" id="KW-0560">Oxidoreductase</keyword>
<dbReference type="PATRIC" id="fig|66969.6.peg.2456"/>
<dbReference type="AlphaFoldDB" id="A0A0W1A5J2"/>
<evidence type="ECO:0000256" key="5">
    <source>
        <dbReference type="ARBA" id="ARBA00022827"/>
    </source>
</evidence>
<dbReference type="InterPro" id="IPR036188">
    <property type="entry name" value="FAD/NAD-bd_sf"/>
</dbReference>
<dbReference type="UniPathway" id="UPA00232"/>
<keyword evidence="10" id="KW-1185">Reference proteome</keyword>
<dbReference type="EMBL" id="LNZB01000051">
    <property type="protein sequence ID" value="KTD76537.1"/>
    <property type="molecule type" value="Genomic_DNA"/>
</dbReference>
<comment type="cofactor">
    <cofactor evidence="1">
        <name>FAD</name>
        <dbReference type="ChEBI" id="CHEBI:57692"/>
    </cofactor>
</comment>
<evidence type="ECO:0000256" key="3">
    <source>
        <dbReference type="ARBA" id="ARBA00005349"/>
    </source>
</evidence>
<evidence type="ECO:0000256" key="4">
    <source>
        <dbReference type="ARBA" id="ARBA00022630"/>
    </source>
</evidence>
<dbReference type="SUPFAM" id="SSF51905">
    <property type="entry name" value="FAD/NAD(P)-binding domain"/>
    <property type="match status" value="1"/>
</dbReference>
<dbReference type="GO" id="GO:0004497">
    <property type="term" value="F:monooxygenase activity"/>
    <property type="evidence" value="ECO:0007669"/>
    <property type="project" value="UniProtKB-KW"/>
</dbReference>
<dbReference type="RefSeq" id="WP_058480887.1">
    <property type="nucleotide sequence ID" value="NZ_CAAAIQ010000001.1"/>
</dbReference>
<evidence type="ECO:0000256" key="6">
    <source>
        <dbReference type="ARBA" id="ARBA00023002"/>
    </source>
</evidence>
<keyword evidence="7" id="KW-0503">Monooxygenase</keyword>
<keyword evidence="5" id="KW-0274">FAD</keyword>
<evidence type="ECO:0000256" key="7">
    <source>
        <dbReference type="ARBA" id="ARBA00023033"/>
    </source>
</evidence>
<dbReference type="Pfam" id="PF01494">
    <property type="entry name" value="FAD_binding_3"/>
    <property type="match status" value="1"/>
</dbReference>
<reference evidence="9 10" key="1">
    <citation type="submission" date="2015-11" db="EMBL/GenBank/DDBJ databases">
        <title>Genomic analysis of 38 Legionella species identifies large and diverse effector repertoires.</title>
        <authorList>
            <person name="Burstein D."/>
            <person name="Amaro F."/>
            <person name="Zusman T."/>
            <person name="Lifshitz Z."/>
            <person name="Cohen O."/>
            <person name="Gilbert J.A."/>
            <person name="Pupko T."/>
            <person name="Shuman H.A."/>
            <person name="Segal G."/>
        </authorList>
    </citation>
    <scope>NUCLEOTIDE SEQUENCE [LARGE SCALE GENOMIC DNA]</scope>
    <source>
        <strain evidence="9 10">ATCC 51914</strain>
    </source>
</reference>
<keyword evidence="4" id="KW-0285">Flavoprotein</keyword>
<dbReference type="GO" id="GO:0071949">
    <property type="term" value="F:FAD binding"/>
    <property type="evidence" value="ECO:0007669"/>
    <property type="project" value="InterPro"/>
</dbReference>
<sequence length="387" mass="43259">MSPTYDVLVIGGGVVGLSAALAMAKRQLHVAVIDAGPIYKESDSIDLRVYAINRASQALFTELEVWEEISANRTAPYQKMHVWDASTGAHIDFDSRTIAESRLGTIVEESCIKKALMSKISAISNIKLFPQHKIDKVMTLDHSIEVANGTTVWAGKLLMICDGANSTTRNLLNVPLTTWSYQQNALIAMVKTELPHERTAYQVFNADGPLAFLPLEEAHHCSIVWSTTPERIAHLMALSSDEFNQELAIAFNHRLGRVELESERHQFPLHMRHVKQYVGTRWMLLGDAAHTIHPLAGLGLNIGLADVKAWMNCLERNTGALVSNKVLRAYQRERKHAVWQSILLMDAFKRLFSNTSSPLSNLRKLGLNFCNEFTPIKRLFIQHAAGN</sequence>
<dbReference type="Proteomes" id="UP000054729">
    <property type="component" value="Unassembled WGS sequence"/>
</dbReference>
<dbReference type="OrthoDB" id="9769565at2"/>
<proteinExistence type="inferred from homology"/>
<dbReference type="NCBIfam" id="TIGR01988">
    <property type="entry name" value="Ubi-OHases"/>
    <property type="match status" value="1"/>
</dbReference>
<evidence type="ECO:0000256" key="1">
    <source>
        <dbReference type="ARBA" id="ARBA00001974"/>
    </source>
</evidence>